<proteinExistence type="predicted"/>
<evidence type="ECO:0000313" key="1">
    <source>
        <dbReference type="EMBL" id="SFV64039.1"/>
    </source>
</evidence>
<dbReference type="AlphaFoldDB" id="A0A1W1CE20"/>
<organism evidence="1">
    <name type="scientific">hydrothermal vent metagenome</name>
    <dbReference type="NCBI Taxonomy" id="652676"/>
    <lineage>
        <taxon>unclassified sequences</taxon>
        <taxon>metagenomes</taxon>
        <taxon>ecological metagenomes</taxon>
    </lineage>
</organism>
<sequence length="54" mass="6114">MAVAEDIGCENEVCKEHENCKRAEIYHNKTAREVKKFGGTKDKGCGKFLPKEDK</sequence>
<accession>A0A1W1CE20</accession>
<dbReference type="EMBL" id="FPHG01000064">
    <property type="protein sequence ID" value="SFV64039.1"/>
    <property type="molecule type" value="Genomic_DNA"/>
</dbReference>
<reference evidence="1" key="1">
    <citation type="submission" date="2016-10" db="EMBL/GenBank/DDBJ databases">
        <authorList>
            <person name="de Groot N.N."/>
        </authorList>
    </citation>
    <scope>NUCLEOTIDE SEQUENCE</scope>
</reference>
<name>A0A1W1CE20_9ZZZZ</name>
<protein>
    <submittedName>
        <fullName evidence="1">Uncharacterized protein</fullName>
    </submittedName>
</protein>
<gene>
    <name evidence="1" type="ORF">MNB_SV-9-246</name>
</gene>